<protein>
    <submittedName>
        <fullName evidence="2">Uncharacterized protein</fullName>
    </submittedName>
</protein>
<dbReference type="EMBL" id="CAUYUJ010018426">
    <property type="protein sequence ID" value="CAK0883518.1"/>
    <property type="molecule type" value="Genomic_DNA"/>
</dbReference>
<proteinExistence type="predicted"/>
<reference evidence="2" key="1">
    <citation type="submission" date="2023-10" db="EMBL/GenBank/DDBJ databases">
        <authorList>
            <person name="Chen Y."/>
            <person name="Shah S."/>
            <person name="Dougan E. K."/>
            <person name="Thang M."/>
            <person name="Chan C."/>
        </authorList>
    </citation>
    <scope>NUCLEOTIDE SEQUENCE [LARGE SCALE GENOMIC DNA]</scope>
</reference>
<feature type="region of interest" description="Disordered" evidence="1">
    <location>
        <begin position="40"/>
        <end position="163"/>
    </location>
</feature>
<evidence type="ECO:0000313" key="3">
    <source>
        <dbReference type="Proteomes" id="UP001189429"/>
    </source>
</evidence>
<feature type="region of interest" description="Disordered" evidence="1">
    <location>
        <begin position="1"/>
        <end position="24"/>
    </location>
</feature>
<feature type="compositionally biased region" description="Low complexity" evidence="1">
    <location>
        <begin position="238"/>
        <end position="254"/>
    </location>
</feature>
<organism evidence="2 3">
    <name type="scientific">Prorocentrum cordatum</name>
    <dbReference type="NCBI Taxonomy" id="2364126"/>
    <lineage>
        <taxon>Eukaryota</taxon>
        <taxon>Sar</taxon>
        <taxon>Alveolata</taxon>
        <taxon>Dinophyceae</taxon>
        <taxon>Prorocentrales</taxon>
        <taxon>Prorocentraceae</taxon>
        <taxon>Prorocentrum</taxon>
    </lineage>
</organism>
<keyword evidence="3" id="KW-1185">Reference proteome</keyword>
<comment type="caution">
    <text evidence="2">The sequence shown here is derived from an EMBL/GenBank/DDBJ whole genome shotgun (WGS) entry which is preliminary data.</text>
</comment>
<sequence length="319" mass="34283">MMRQSMQPTKKLGRAGPKRTIEEQRVACGNGAWTLPALRRRSDWSRENLNASNRGVERLKRMWGPTLAKRGSRGERRDPQWQRGGRPKSTQLEDTGASWPSGIDEDPKAEWRDPIRTADAQETRSSRKRQMPGGTPLIRTAAEEKEEEEKEGEEGGGGKEERTVLQNISGAPRGEVLSEGADAHEQPAGLLRDALCGLGEGPESFAQRPATPKAVVCEGCGLAAHALRGRARTSTALSAAPRGGPTRAARSPPADGDHRREPPGAATSAVAGEGLEPSGPSAKARPLGGVYPGRAADAIARMRARTRERALVRVTRGPR</sequence>
<gene>
    <name evidence="2" type="ORF">PCOR1329_LOCUS65718</name>
</gene>
<evidence type="ECO:0000313" key="2">
    <source>
        <dbReference type="EMBL" id="CAK0883518.1"/>
    </source>
</evidence>
<feature type="compositionally biased region" description="Basic and acidic residues" evidence="1">
    <location>
        <begin position="105"/>
        <end position="125"/>
    </location>
</feature>
<feature type="non-terminal residue" evidence="2">
    <location>
        <position position="319"/>
    </location>
</feature>
<feature type="region of interest" description="Disordered" evidence="1">
    <location>
        <begin position="228"/>
        <end position="291"/>
    </location>
</feature>
<evidence type="ECO:0000256" key="1">
    <source>
        <dbReference type="SAM" id="MobiDB-lite"/>
    </source>
</evidence>
<feature type="compositionally biased region" description="Acidic residues" evidence="1">
    <location>
        <begin position="144"/>
        <end position="154"/>
    </location>
</feature>
<accession>A0ABN9WCM6</accession>
<dbReference type="Proteomes" id="UP001189429">
    <property type="component" value="Unassembled WGS sequence"/>
</dbReference>
<name>A0ABN9WCM6_9DINO</name>